<dbReference type="PANTHER" id="PTHR31691:SF1">
    <property type="entry name" value="ROTATIN"/>
    <property type="match status" value="1"/>
</dbReference>
<protein>
    <recommendedName>
        <fullName evidence="1">Rotatin N-terminal domain-containing protein</fullName>
    </recommendedName>
</protein>
<feature type="domain" description="Rotatin N-terminal" evidence="1">
    <location>
        <begin position="20"/>
        <end position="103"/>
    </location>
</feature>
<dbReference type="PANTHER" id="PTHR31691">
    <property type="entry name" value="ROTATIN"/>
    <property type="match status" value="1"/>
</dbReference>
<accession>A0AAD5WZ30</accession>
<dbReference type="GO" id="GO:0036064">
    <property type="term" value="C:ciliary basal body"/>
    <property type="evidence" value="ECO:0007669"/>
    <property type="project" value="InterPro"/>
</dbReference>
<dbReference type="AlphaFoldDB" id="A0AAD5WZ30"/>
<feature type="non-terminal residue" evidence="2">
    <location>
        <position position="1"/>
    </location>
</feature>
<sequence length="105" mass="11561">MLAAAELLQVTERLAHNLPEVRARAVDTLRFKLKTGILQPVDIANDQTLIFNVLNTINGDQTKSGEADGVLEVVLHIVQHPAAHRILLDLGAITFFRTMRQDAPA</sequence>
<evidence type="ECO:0000259" key="1">
    <source>
        <dbReference type="Pfam" id="PF14726"/>
    </source>
</evidence>
<name>A0AAD5WZ30_9FUNG</name>
<reference evidence="2" key="1">
    <citation type="submission" date="2020-05" db="EMBL/GenBank/DDBJ databases">
        <title>Phylogenomic resolution of chytrid fungi.</title>
        <authorList>
            <person name="Stajich J.E."/>
            <person name="Amses K."/>
            <person name="Simmons R."/>
            <person name="Seto K."/>
            <person name="Myers J."/>
            <person name="Bonds A."/>
            <person name="Quandt C.A."/>
            <person name="Barry K."/>
            <person name="Liu P."/>
            <person name="Grigoriev I."/>
            <person name="Longcore J.E."/>
            <person name="James T.Y."/>
        </authorList>
    </citation>
    <scope>NUCLEOTIDE SEQUENCE</scope>
    <source>
        <strain evidence="2">JEL0318</strain>
    </source>
</reference>
<comment type="caution">
    <text evidence="2">The sequence shown here is derived from an EMBL/GenBank/DDBJ whole genome shotgun (WGS) entry which is preliminary data.</text>
</comment>
<dbReference type="EMBL" id="JADGJD010001221">
    <property type="protein sequence ID" value="KAJ3045620.1"/>
    <property type="molecule type" value="Genomic_DNA"/>
</dbReference>
<organism evidence="2 3">
    <name type="scientific">Rhizophlyctis rosea</name>
    <dbReference type="NCBI Taxonomy" id="64517"/>
    <lineage>
        <taxon>Eukaryota</taxon>
        <taxon>Fungi</taxon>
        <taxon>Fungi incertae sedis</taxon>
        <taxon>Chytridiomycota</taxon>
        <taxon>Chytridiomycota incertae sedis</taxon>
        <taxon>Chytridiomycetes</taxon>
        <taxon>Rhizophlyctidales</taxon>
        <taxon>Rhizophlyctidaceae</taxon>
        <taxon>Rhizophlyctis</taxon>
    </lineage>
</organism>
<dbReference type="GO" id="GO:0044782">
    <property type="term" value="P:cilium organization"/>
    <property type="evidence" value="ECO:0007669"/>
    <property type="project" value="InterPro"/>
</dbReference>
<gene>
    <name evidence="2" type="ORF">HK097_001163</name>
</gene>
<dbReference type="InterPro" id="IPR030791">
    <property type="entry name" value="Rotatin"/>
</dbReference>
<dbReference type="Proteomes" id="UP001212841">
    <property type="component" value="Unassembled WGS sequence"/>
</dbReference>
<dbReference type="InterPro" id="IPR029249">
    <property type="entry name" value="Rotatin_N"/>
</dbReference>
<proteinExistence type="predicted"/>
<dbReference type="Pfam" id="PF14726">
    <property type="entry name" value="RTTN_N"/>
    <property type="match status" value="1"/>
</dbReference>
<keyword evidence="3" id="KW-1185">Reference proteome</keyword>
<evidence type="ECO:0000313" key="3">
    <source>
        <dbReference type="Proteomes" id="UP001212841"/>
    </source>
</evidence>
<evidence type="ECO:0000313" key="2">
    <source>
        <dbReference type="EMBL" id="KAJ3045620.1"/>
    </source>
</evidence>